<evidence type="ECO:0000313" key="3">
    <source>
        <dbReference type="Proteomes" id="UP001177670"/>
    </source>
</evidence>
<evidence type="ECO:0000313" key="2">
    <source>
        <dbReference type="EMBL" id="KAK1124735.1"/>
    </source>
</evidence>
<sequence>MAREATTRLQQGEEARQRDEEEHLGGWLGLSGTSVKRHEPSSIRKHCGCCGTLPSVCPSCSPAVRSTDFRNNNRQARNTPPPPCRRLIVASSAPPSPPPLLPPFTCDQPTDFMVNFLIYLSLFSDLWNFEFKFVRKIVLLPICTLA</sequence>
<dbReference type="Proteomes" id="UP001177670">
    <property type="component" value="Unassembled WGS sequence"/>
</dbReference>
<proteinExistence type="predicted"/>
<organism evidence="2 3">
    <name type="scientific">Melipona bicolor</name>
    <dbReference type="NCBI Taxonomy" id="60889"/>
    <lineage>
        <taxon>Eukaryota</taxon>
        <taxon>Metazoa</taxon>
        <taxon>Ecdysozoa</taxon>
        <taxon>Arthropoda</taxon>
        <taxon>Hexapoda</taxon>
        <taxon>Insecta</taxon>
        <taxon>Pterygota</taxon>
        <taxon>Neoptera</taxon>
        <taxon>Endopterygota</taxon>
        <taxon>Hymenoptera</taxon>
        <taxon>Apocrita</taxon>
        <taxon>Aculeata</taxon>
        <taxon>Apoidea</taxon>
        <taxon>Anthophila</taxon>
        <taxon>Apidae</taxon>
        <taxon>Melipona</taxon>
    </lineage>
</organism>
<comment type="caution">
    <text evidence="2">The sequence shown here is derived from an EMBL/GenBank/DDBJ whole genome shotgun (WGS) entry which is preliminary data.</text>
</comment>
<gene>
    <name evidence="2" type="ORF">K0M31_006097</name>
</gene>
<dbReference type="AlphaFoldDB" id="A0AA40KLF0"/>
<name>A0AA40KLF0_9HYME</name>
<protein>
    <submittedName>
        <fullName evidence="2">Uncharacterized protein</fullName>
    </submittedName>
</protein>
<accession>A0AA40KLF0</accession>
<evidence type="ECO:0000256" key="1">
    <source>
        <dbReference type="SAM" id="MobiDB-lite"/>
    </source>
</evidence>
<feature type="compositionally biased region" description="Basic and acidic residues" evidence="1">
    <location>
        <begin position="1"/>
        <end position="24"/>
    </location>
</feature>
<feature type="region of interest" description="Disordered" evidence="1">
    <location>
        <begin position="1"/>
        <end position="27"/>
    </location>
</feature>
<dbReference type="EMBL" id="JAHYIQ010000017">
    <property type="protein sequence ID" value="KAK1124735.1"/>
    <property type="molecule type" value="Genomic_DNA"/>
</dbReference>
<reference evidence="2" key="1">
    <citation type="submission" date="2021-10" db="EMBL/GenBank/DDBJ databases">
        <title>Melipona bicolor Genome sequencing and assembly.</title>
        <authorList>
            <person name="Araujo N.S."/>
            <person name="Arias M.C."/>
        </authorList>
    </citation>
    <scope>NUCLEOTIDE SEQUENCE</scope>
    <source>
        <strain evidence="2">USP_2M_L1-L4_2017</strain>
        <tissue evidence="2">Whole body</tissue>
    </source>
</reference>
<keyword evidence="3" id="KW-1185">Reference proteome</keyword>